<dbReference type="InterPro" id="IPR002659">
    <property type="entry name" value="Glyco_trans_31"/>
</dbReference>
<sequence length="657" mass="73541">MPFALSRLSSEPQRSRSMGVGGGYESPDSDDSDDSCDTIRVSIHSGRAVSASSASRAGSPHYYGFCSDSMDDEPSSPLLGPASWWDSDSGRRRRRRNSGFGIVWRFKRRFARWSRHPLVPTQPVTILFSLVLFAIFAIVLTLFLIYQLNPDKEVLPWRTQCTMQPNFPPDNFYALSPVGVFLGIFSMDSSLERRMFVRTTFANHERSRVDNGTSRTVVRFILGKPRPEWERRIQLEAETYHDMIILPISENMNSGKTHAYFTWAASQAWVPPPVSPLSYSYANQTAKAPPLAPHDPKPVPGAPNHWVRPDFVLKADDDSFIMLAELEARLRVVEHEAQQRAEMGTEPYNGITRYKSKRPLPDPLVYWGYPVKESFMSGQLYGLSWSIVNWIAKSESTRALSKGAEDKLVAEWVRLFARDRNVYWAREECWMYDHPKAGTIYSHGYLFPSEVSRIKRARSDYQASLPPSGASAYTYSSVSKFGTRYTPPADFLSPMESVEALVEGSAMSKVASSHYFDDLLLAPSDALKRAVNRAWLGREGRRARYEGKKVGGTIVVHFLKKNEWWEEATLALLGGDEYVYSTIPHHGSHWIPGAPAQDTTTSVTSTTAITTDLVTTTTTAPTEEESSVVETETSDSGAETTDSGEPEVVETTTAEGS</sequence>
<evidence type="ECO:0000313" key="13">
    <source>
        <dbReference type="Proteomes" id="UP000054097"/>
    </source>
</evidence>
<evidence type="ECO:0000256" key="3">
    <source>
        <dbReference type="ARBA" id="ARBA00022676"/>
    </source>
</evidence>
<keyword evidence="3" id="KW-0328">Glycosyltransferase</keyword>
<keyword evidence="7 11" id="KW-1133">Transmembrane helix</keyword>
<name>A0A0C2W4Y4_SERVB</name>
<dbReference type="GO" id="GO:0051072">
    <property type="term" value="P:4,6-pyruvylated galactose residue biosynthetic process"/>
    <property type="evidence" value="ECO:0007669"/>
    <property type="project" value="TreeGrafter"/>
</dbReference>
<evidence type="ECO:0000256" key="11">
    <source>
        <dbReference type="SAM" id="Phobius"/>
    </source>
</evidence>
<keyword evidence="8" id="KW-0333">Golgi apparatus</keyword>
<feature type="transmembrane region" description="Helical" evidence="11">
    <location>
        <begin position="172"/>
        <end position="191"/>
    </location>
</feature>
<dbReference type="GO" id="GO:0000139">
    <property type="term" value="C:Golgi membrane"/>
    <property type="evidence" value="ECO:0007669"/>
    <property type="project" value="UniProtKB-SubCell"/>
</dbReference>
<dbReference type="OrthoDB" id="2139606at2759"/>
<dbReference type="STRING" id="933852.A0A0C2W4Y4"/>
<keyword evidence="6" id="KW-0735">Signal-anchor</keyword>
<feature type="compositionally biased region" description="Acidic residues" evidence="10">
    <location>
        <begin position="27"/>
        <end position="36"/>
    </location>
</feature>
<feature type="transmembrane region" description="Helical" evidence="11">
    <location>
        <begin position="124"/>
        <end position="146"/>
    </location>
</feature>
<protein>
    <submittedName>
        <fullName evidence="12">Glycosyltransferase family 31 protein</fullName>
    </submittedName>
</protein>
<dbReference type="PANTHER" id="PTHR11214:SF333">
    <property type="entry name" value="GLYCOSYLTRANSFERASE FAMILY 31 PROTEIN"/>
    <property type="match status" value="1"/>
</dbReference>
<feature type="region of interest" description="Disordered" evidence="10">
    <location>
        <begin position="615"/>
        <end position="657"/>
    </location>
</feature>
<dbReference type="HOGENOM" id="CLU_015642_1_0_1"/>
<reference evidence="12 13" key="1">
    <citation type="submission" date="2014-04" db="EMBL/GenBank/DDBJ databases">
        <authorList>
            <consortium name="DOE Joint Genome Institute"/>
            <person name="Kuo A."/>
            <person name="Zuccaro A."/>
            <person name="Kohler A."/>
            <person name="Nagy L.G."/>
            <person name="Floudas D."/>
            <person name="Copeland A."/>
            <person name="Barry K.W."/>
            <person name="Cichocki N."/>
            <person name="Veneault-Fourrey C."/>
            <person name="LaButti K."/>
            <person name="Lindquist E.A."/>
            <person name="Lipzen A."/>
            <person name="Lundell T."/>
            <person name="Morin E."/>
            <person name="Murat C."/>
            <person name="Sun H."/>
            <person name="Tunlid A."/>
            <person name="Henrissat B."/>
            <person name="Grigoriev I.V."/>
            <person name="Hibbett D.S."/>
            <person name="Martin F."/>
            <person name="Nordberg H.P."/>
            <person name="Cantor M.N."/>
            <person name="Hua S.X."/>
        </authorList>
    </citation>
    <scope>NUCLEOTIDE SEQUENCE [LARGE SCALE GENOMIC DNA]</scope>
    <source>
        <strain evidence="12 13">MAFF 305830</strain>
    </source>
</reference>
<evidence type="ECO:0000256" key="6">
    <source>
        <dbReference type="ARBA" id="ARBA00022968"/>
    </source>
</evidence>
<evidence type="ECO:0000256" key="4">
    <source>
        <dbReference type="ARBA" id="ARBA00022679"/>
    </source>
</evidence>
<evidence type="ECO:0000256" key="8">
    <source>
        <dbReference type="ARBA" id="ARBA00023034"/>
    </source>
</evidence>
<accession>A0A0C2W4Y4</accession>
<organism evidence="12 13">
    <name type="scientific">Serendipita vermifera MAFF 305830</name>
    <dbReference type="NCBI Taxonomy" id="933852"/>
    <lineage>
        <taxon>Eukaryota</taxon>
        <taxon>Fungi</taxon>
        <taxon>Dikarya</taxon>
        <taxon>Basidiomycota</taxon>
        <taxon>Agaricomycotina</taxon>
        <taxon>Agaricomycetes</taxon>
        <taxon>Sebacinales</taxon>
        <taxon>Serendipitaceae</taxon>
        <taxon>Serendipita</taxon>
    </lineage>
</organism>
<comment type="similarity">
    <text evidence="2">Belongs to the glycosyltransferase 31 family.</text>
</comment>
<evidence type="ECO:0000313" key="12">
    <source>
        <dbReference type="EMBL" id="KIM21523.1"/>
    </source>
</evidence>
<comment type="subcellular location">
    <subcellularLocation>
        <location evidence="1">Golgi apparatus membrane</location>
        <topology evidence="1">Single-pass type II membrane protein</topology>
    </subcellularLocation>
</comment>
<keyword evidence="13" id="KW-1185">Reference proteome</keyword>
<evidence type="ECO:0000256" key="10">
    <source>
        <dbReference type="SAM" id="MobiDB-lite"/>
    </source>
</evidence>
<evidence type="ECO:0000256" key="2">
    <source>
        <dbReference type="ARBA" id="ARBA00008661"/>
    </source>
</evidence>
<evidence type="ECO:0000256" key="5">
    <source>
        <dbReference type="ARBA" id="ARBA00022692"/>
    </source>
</evidence>
<gene>
    <name evidence="12" type="ORF">M408DRAFT_333392</name>
</gene>
<dbReference type="PANTHER" id="PTHR11214">
    <property type="entry name" value="BETA-1,3-N-ACETYLGLUCOSAMINYLTRANSFERASE"/>
    <property type="match status" value="1"/>
</dbReference>
<keyword evidence="4 12" id="KW-0808">Transferase</keyword>
<evidence type="ECO:0000256" key="1">
    <source>
        <dbReference type="ARBA" id="ARBA00004323"/>
    </source>
</evidence>
<dbReference type="EMBL" id="KN824380">
    <property type="protein sequence ID" value="KIM21523.1"/>
    <property type="molecule type" value="Genomic_DNA"/>
</dbReference>
<feature type="region of interest" description="Disordered" evidence="10">
    <location>
        <begin position="1"/>
        <end position="38"/>
    </location>
</feature>
<keyword evidence="9 11" id="KW-0472">Membrane</keyword>
<dbReference type="GO" id="GO:0016758">
    <property type="term" value="F:hexosyltransferase activity"/>
    <property type="evidence" value="ECO:0007669"/>
    <property type="project" value="InterPro"/>
</dbReference>
<evidence type="ECO:0000256" key="9">
    <source>
        <dbReference type="ARBA" id="ARBA00023136"/>
    </source>
</evidence>
<dbReference type="Proteomes" id="UP000054097">
    <property type="component" value="Unassembled WGS sequence"/>
</dbReference>
<keyword evidence="5 11" id="KW-0812">Transmembrane</keyword>
<reference evidence="13" key="2">
    <citation type="submission" date="2015-01" db="EMBL/GenBank/DDBJ databases">
        <title>Evolutionary Origins and Diversification of the Mycorrhizal Mutualists.</title>
        <authorList>
            <consortium name="DOE Joint Genome Institute"/>
            <consortium name="Mycorrhizal Genomics Consortium"/>
            <person name="Kohler A."/>
            <person name="Kuo A."/>
            <person name="Nagy L.G."/>
            <person name="Floudas D."/>
            <person name="Copeland A."/>
            <person name="Barry K.W."/>
            <person name="Cichocki N."/>
            <person name="Veneault-Fourrey C."/>
            <person name="LaButti K."/>
            <person name="Lindquist E.A."/>
            <person name="Lipzen A."/>
            <person name="Lundell T."/>
            <person name="Morin E."/>
            <person name="Murat C."/>
            <person name="Riley R."/>
            <person name="Ohm R."/>
            <person name="Sun H."/>
            <person name="Tunlid A."/>
            <person name="Henrissat B."/>
            <person name="Grigoriev I.V."/>
            <person name="Hibbett D.S."/>
            <person name="Martin F."/>
        </authorList>
    </citation>
    <scope>NUCLEOTIDE SEQUENCE [LARGE SCALE GENOMIC DNA]</scope>
    <source>
        <strain evidence="13">MAFF 305830</strain>
    </source>
</reference>
<feature type="compositionally biased region" description="Polar residues" evidence="10">
    <location>
        <begin position="7"/>
        <end position="16"/>
    </location>
</feature>
<evidence type="ECO:0000256" key="7">
    <source>
        <dbReference type="ARBA" id="ARBA00022989"/>
    </source>
</evidence>
<proteinExistence type="inferred from homology"/>
<dbReference type="AlphaFoldDB" id="A0A0C2W4Y4"/>